<organism evidence="1 2">
    <name type="scientific">Escherichia coli O1:K1 / APEC</name>
    <dbReference type="NCBI Taxonomy" id="405955"/>
    <lineage>
        <taxon>Bacteria</taxon>
        <taxon>Pseudomonadati</taxon>
        <taxon>Pseudomonadota</taxon>
        <taxon>Gammaproteobacteria</taxon>
        <taxon>Enterobacterales</taxon>
        <taxon>Enterobacteriaceae</taxon>
        <taxon>Escherichia</taxon>
    </lineage>
</organism>
<sequence>MRIDVMTKNIRNLALATMSGFRHKTVDVPEWEGATVVLREPSAEAWLRWQEIVKAKDDETPLSVAERARRNLEADVELFIDVLCDTGLQPVFSEDDREQVIAVYGPVHARLLRQSLELISDAGEVKKK</sequence>
<evidence type="ECO:0000313" key="1">
    <source>
        <dbReference type="EMBL" id="ABJ01321.1"/>
    </source>
</evidence>
<dbReference type="KEGG" id="ecv:APECO1_1016"/>
<dbReference type="AlphaFoldDB" id="A0A0H2YZZ5"/>
<dbReference type="InterPro" id="IPR010411">
    <property type="entry name" value="TAC_Gp13-like"/>
</dbReference>
<gene>
    <name evidence="1" type="ORF">APECO1_1016</name>
</gene>
<keyword evidence="2" id="KW-1185">Reference proteome</keyword>
<dbReference type="EMBL" id="CP000468">
    <property type="protein sequence ID" value="ABJ01321.1"/>
    <property type="molecule type" value="Genomic_DNA"/>
</dbReference>
<accession>A0A0H2YZZ5</accession>
<dbReference type="InterPro" id="IPR038556">
    <property type="entry name" value="TAC_Gp13-like_sf"/>
</dbReference>
<protein>
    <submittedName>
        <fullName evidence="1">Tail assembly chaperone</fullName>
    </submittedName>
</protein>
<evidence type="ECO:0000313" key="2">
    <source>
        <dbReference type="Proteomes" id="UP000008216"/>
    </source>
</evidence>
<dbReference type="Proteomes" id="UP000008216">
    <property type="component" value="Chromosome"/>
</dbReference>
<proteinExistence type="predicted"/>
<reference evidence="1 2" key="1">
    <citation type="journal article" date="2007" name="J. Bacteriol.">
        <title>The genome sequence of avian pathogenic Escherichia coli strain O1:K1:H7 shares strong similarities with human extraintestinal pathogenic E. coli genomes.</title>
        <authorList>
            <person name="Johnson T.J."/>
            <person name="Kariyawasam S."/>
            <person name="Wannemuehler Y."/>
            <person name="Mangiamele P."/>
            <person name="Johnson S.J."/>
            <person name="Doetkott C."/>
            <person name="Skyberg J.A."/>
            <person name="Lynne A.M."/>
            <person name="Johnson J.R."/>
            <person name="Nolan L.K."/>
        </authorList>
    </citation>
    <scope>NUCLEOTIDE SEQUENCE [LARGE SCALE GENOMIC DNA]</scope>
    <source>
        <strain evidence="1">APEC O1</strain>
    </source>
</reference>
<dbReference type="HOGENOM" id="CLU_141440_1_0_6"/>
<name>A0A0H2YZZ5_ECOK1</name>
<dbReference type="Gene3D" id="3.30.2220.20">
    <property type="entry name" value="Phage tail assembly chaperone gp13-like"/>
    <property type="match status" value="1"/>
</dbReference>
<dbReference type="Pfam" id="PF06222">
    <property type="entry name" value="Phage_TAC_1"/>
    <property type="match status" value="1"/>
</dbReference>